<reference evidence="6 7" key="1">
    <citation type="submission" date="2019-02" db="EMBL/GenBank/DDBJ databases">
        <title>Deep-cultivation of Planctomycetes and their phenomic and genomic characterization uncovers novel biology.</title>
        <authorList>
            <person name="Wiegand S."/>
            <person name="Jogler M."/>
            <person name="Boedeker C."/>
            <person name="Pinto D."/>
            <person name="Vollmers J."/>
            <person name="Rivas-Marin E."/>
            <person name="Kohn T."/>
            <person name="Peeters S.H."/>
            <person name="Heuer A."/>
            <person name="Rast P."/>
            <person name="Oberbeckmann S."/>
            <person name="Bunk B."/>
            <person name="Jeske O."/>
            <person name="Meyerdierks A."/>
            <person name="Storesund J.E."/>
            <person name="Kallscheuer N."/>
            <person name="Luecker S."/>
            <person name="Lage O.M."/>
            <person name="Pohl T."/>
            <person name="Merkel B.J."/>
            <person name="Hornburger P."/>
            <person name="Mueller R.-W."/>
            <person name="Bruemmer F."/>
            <person name="Labrenz M."/>
            <person name="Spormann A.M."/>
            <person name="Op den Camp H."/>
            <person name="Overmann J."/>
            <person name="Amann R."/>
            <person name="Jetten M.S.M."/>
            <person name="Mascher T."/>
            <person name="Medema M.H."/>
            <person name="Devos D.P."/>
            <person name="Kaster A.-K."/>
            <person name="Ovreas L."/>
            <person name="Rohde M."/>
            <person name="Galperin M.Y."/>
            <person name="Jogler C."/>
        </authorList>
    </citation>
    <scope>NUCLEOTIDE SEQUENCE [LARGE SCALE GENOMIC DNA]</scope>
    <source>
        <strain evidence="6 7">HG15A2</strain>
    </source>
</reference>
<dbReference type="EMBL" id="CP036263">
    <property type="protein sequence ID" value="QDS99755.1"/>
    <property type="molecule type" value="Genomic_DNA"/>
</dbReference>
<feature type="transmembrane region" description="Helical" evidence="5">
    <location>
        <begin position="38"/>
        <end position="58"/>
    </location>
</feature>
<dbReference type="PANTHER" id="PTHR10283">
    <property type="entry name" value="SOLUTE CARRIER FAMILY 13 MEMBER"/>
    <property type="match status" value="1"/>
</dbReference>
<feature type="transmembrane region" description="Helical" evidence="5">
    <location>
        <begin position="12"/>
        <end position="32"/>
    </location>
</feature>
<feature type="transmembrane region" description="Helical" evidence="5">
    <location>
        <begin position="287"/>
        <end position="308"/>
    </location>
</feature>
<dbReference type="PANTHER" id="PTHR10283:SF82">
    <property type="entry name" value="SOLUTE CARRIER FAMILY 13 MEMBER 2"/>
    <property type="match status" value="1"/>
</dbReference>
<keyword evidence="3 5" id="KW-1133">Transmembrane helix</keyword>
<dbReference type="GO" id="GO:0008514">
    <property type="term" value="F:organic anion transmembrane transporter activity"/>
    <property type="evidence" value="ECO:0007669"/>
    <property type="project" value="UniProtKB-ARBA"/>
</dbReference>
<keyword evidence="7" id="KW-1185">Reference proteome</keyword>
<gene>
    <name evidence="6" type="primary">sdcS</name>
    <name evidence="6" type="ORF">HG15A2_30850</name>
</gene>
<sequence length="468" mass="49757">MHNQTKPDEQGNAIRLAALVTGPCIAGLLGWYLHANEYGASVAWTAAITLLTAVWWIFEPIPIPATSLIPLAMFPLVGVLKPVEVGAAYGDKLILLLLGGLMLSSAMERSGAHRRIALGMVNLFGGASGRRLVFGFMSASALLSMWISNMATTLMLLPIVMAVVEKLTDQRLRVALLLGVAYAASVGGTGTPVGTPPNLIFIDSYQKATGLEVTFTTWMTWALPIVLIMIPLTGLWLTRGLSRQSKIELPEVGKWRSEEIRTLVVFAITAALWITRKEPYGGWSEALGIPAANDASVALLAVVAMFVIPNGKGEKLLVWETAVKIPWGILVLFSSGIAISKAFEASGLSVILGQQLEALCSLPPLVMVTLVCLSVTFLTEVTSNTATSNLLMPILAATATEADVDHKLLMVPAAISSSFAFMLPVATGPNAIIFSSNLISVRQMAREGFALNLIGTAVIVICSLAMFG</sequence>
<evidence type="ECO:0000313" key="7">
    <source>
        <dbReference type="Proteomes" id="UP000319852"/>
    </source>
</evidence>
<dbReference type="OrthoDB" id="9766267at2"/>
<dbReference type="GO" id="GO:1905039">
    <property type="term" value="P:carboxylic acid transmembrane transport"/>
    <property type="evidence" value="ECO:0007669"/>
    <property type="project" value="UniProtKB-ARBA"/>
</dbReference>
<evidence type="ECO:0000256" key="3">
    <source>
        <dbReference type="ARBA" id="ARBA00022989"/>
    </source>
</evidence>
<evidence type="ECO:0000256" key="2">
    <source>
        <dbReference type="ARBA" id="ARBA00022692"/>
    </source>
</evidence>
<dbReference type="Pfam" id="PF00939">
    <property type="entry name" value="Na_sulph_symp"/>
    <property type="match status" value="1"/>
</dbReference>
<feature type="transmembrane region" description="Helical" evidence="5">
    <location>
        <begin position="176"/>
        <end position="195"/>
    </location>
</feature>
<keyword evidence="2 5" id="KW-0812">Transmembrane</keyword>
<accession>A0A517MY04</accession>
<feature type="transmembrane region" description="Helical" evidence="5">
    <location>
        <begin position="63"/>
        <end position="80"/>
    </location>
</feature>
<protein>
    <submittedName>
        <fullName evidence="6">Sodium-dependent dicarboxylate transporter SdcS</fullName>
    </submittedName>
</protein>
<dbReference type="NCBIfam" id="TIGR00785">
    <property type="entry name" value="dass"/>
    <property type="match status" value="1"/>
</dbReference>
<evidence type="ECO:0000256" key="5">
    <source>
        <dbReference type="SAM" id="Phobius"/>
    </source>
</evidence>
<dbReference type="InterPro" id="IPR001898">
    <property type="entry name" value="SLC13A/DASS"/>
</dbReference>
<dbReference type="GO" id="GO:0005886">
    <property type="term" value="C:plasma membrane"/>
    <property type="evidence" value="ECO:0007669"/>
    <property type="project" value="TreeGrafter"/>
</dbReference>
<feature type="transmembrane region" description="Helical" evidence="5">
    <location>
        <begin position="449"/>
        <end position="467"/>
    </location>
</feature>
<organism evidence="6 7">
    <name type="scientific">Adhaeretor mobilis</name>
    <dbReference type="NCBI Taxonomy" id="1930276"/>
    <lineage>
        <taxon>Bacteria</taxon>
        <taxon>Pseudomonadati</taxon>
        <taxon>Planctomycetota</taxon>
        <taxon>Planctomycetia</taxon>
        <taxon>Pirellulales</taxon>
        <taxon>Lacipirellulaceae</taxon>
        <taxon>Adhaeretor</taxon>
    </lineage>
</organism>
<dbReference type="RefSeq" id="WP_145060925.1">
    <property type="nucleotide sequence ID" value="NZ_CP036263.1"/>
</dbReference>
<dbReference type="Proteomes" id="UP000319852">
    <property type="component" value="Chromosome"/>
</dbReference>
<name>A0A517MY04_9BACT</name>
<evidence type="ECO:0000313" key="6">
    <source>
        <dbReference type="EMBL" id="QDS99755.1"/>
    </source>
</evidence>
<dbReference type="AlphaFoldDB" id="A0A517MY04"/>
<comment type="subcellular location">
    <subcellularLocation>
        <location evidence="1">Membrane</location>
        <topology evidence="1">Multi-pass membrane protein</topology>
    </subcellularLocation>
</comment>
<evidence type="ECO:0000256" key="1">
    <source>
        <dbReference type="ARBA" id="ARBA00004141"/>
    </source>
</evidence>
<feature type="transmembrane region" description="Helical" evidence="5">
    <location>
        <begin position="215"/>
        <end position="238"/>
    </location>
</feature>
<feature type="transmembrane region" description="Helical" evidence="5">
    <location>
        <begin position="329"/>
        <end position="352"/>
    </location>
</feature>
<feature type="transmembrane region" description="Helical" evidence="5">
    <location>
        <begin position="143"/>
        <end position="164"/>
    </location>
</feature>
<keyword evidence="4 5" id="KW-0472">Membrane</keyword>
<dbReference type="KEGG" id="amob:HG15A2_30850"/>
<dbReference type="CDD" id="cd01115">
    <property type="entry name" value="SLC13_permease"/>
    <property type="match status" value="1"/>
</dbReference>
<feature type="transmembrane region" description="Helical" evidence="5">
    <location>
        <begin position="364"/>
        <end position="382"/>
    </location>
</feature>
<evidence type="ECO:0000256" key="4">
    <source>
        <dbReference type="ARBA" id="ARBA00023136"/>
    </source>
</evidence>
<proteinExistence type="predicted"/>